<comment type="caution">
    <text evidence="2">The sequence shown here is derived from an EMBL/GenBank/DDBJ whole genome shotgun (WGS) entry which is preliminary data.</text>
</comment>
<dbReference type="Proteomes" id="UP000195043">
    <property type="component" value="Unassembled WGS sequence"/>
</dbReference>
<dbReference type="OrthoDB" id="2320684at2"/>
<keyword evidence="3" id="KW-1185">Reference proteome</keyword>
<feature type="transmembrane region" description="Helical" evidence="1">
    <location>
        <begin position="20"/>
        <end position="38"/>
    </location>
</feature>
<evidence type="ECO:0000313" key="3">
    <source>
        <dbReference type="Proteomes" id="UP000195043"/>
    </source>
</evidence>
<dbReference type="RefSeq" id="WP_086274647.1">
    <property type="nucleotide sequence ID" value="NZ_NGKU01000001.1"/>
</dbReference>
<dbReference type="EMBL" id="NGKU01000001">
    <property type="protein sequence ID" value="OTN76709.1"/>
    <property type="molecule type" value="Genomic_DNA"/>
</dbReference>
<proteinExistence type="predicted"/>
<organism evidence="2 3">
    <name type="scientific">Candidatus Enterococcus testudinis</name>
    <dbReference type="NCBI Taxonomy" id="1834191"/>
    <lineage>
        <taxon>Bacteria</taxon>
        <taxon>Bacillati</taxon>
        <taxon>Bacillota</taxon>
        <taxon>Bacilli</taxon>
        <taxon>Lactobacillales</taxon>
        <taxon>Enterococcaceae</taxon>
        <taxon>Enterococcus</taxon>
    </lineage>
</organism>
<keyword evidence="1" id="KW-0812">Transmembrane</keyword>
<keyword evidence="1" id="KW-0472">Membrane</keyword>
<sequence>MNKDYFLFEWRQLLHSKKTIGLFCLLMIYAIVYCFQQQSYRPIERVDKAEMTQRYQVRQAYLDQQAETPSEHWSAGLAIAAFTPWNQAEKARLDALASGDWQAYAAATSQWYQVALTYTDDQSIFYTPDYYTYKNYYAAYDGRFGYASTARLMDSYRQLPNNQLSQAVMEQKTGIQTVYRGMLDVLPLLFVCVTLFLSIDCLLKERKHRSLFLAFPMVAEDMLWTKTAAVMLCSALMMLSTMGVIWLGTGLQFGFGSVSLPVAIFSADVDARYPIASMEAFGTQSIGWFLCQCVATILLIQLIYTRGILLLSVLFRSELFNLLLVGFCLMTPLIFQHRWFSAFLDRSNNLYLYQEVGKILSGYSRFYFGSSGFILSKGLLWFGVVWLVIECGLFFKLQHKTGRIV</sequence>
<feature type="transmembrane region" description="Helical" evidence="1">
    <location>
        <begin position="223"/>
        <end position="247"/>
    </location>
</feature>
<reference evidence="2 3" key="1">
    <citation type="submission" date="2017-05" db="EMBL/GenBank/DDBJ databases">
        <title>The Genome Sequence of Enterococcus sp. 8G7_MSG3316.</title>
        <authorList>
            <consortium name="The Broad Institute Genomics Platform"/>
            <consortium name="The Broad Institute Genomic Center for Infectious Diseases"/>
            <person name="Earl A."/>
            <person name="Manson A."/>
            <person name="Schwartman J."/>
            <person name="Gilmore M."/>
            <person name="Abouelleil A."/>
            <person name="Cao P."/>
            <person name="Chapman S."/>
            <person name="Cusick C."/>
            <person name="Shea T."/>
            <person name="Young S."/>
            <person name="Neafsey D."/>
            <person name="Nusbaum C."/>
            <person name="Birren B."/>
        </authorList>
    </citation>
    <scope>NUCLEOTIDE SEQUENCE [LARGE SCALE GENOMIC DNA]</scope>
    <source>
        <strain evidence="2 3">8G7_MSG3316</strain>
    </source>
</reference>
<protein>
    <submittedName>
        <fullName evidence="2">Uncharacterized protein</fullName>
    </submittedName>
</protein>
<gene>
    <name evidence="2" type="ORF">A5886_001787</name>
</gene>
<feature type="transmembrane region" description="Helical" evidence="1">
    <location>
        <begin position="185"/>
        <end position="203"/>
    </location>
</feature>
<keyword evidence="1" id="KW-1133">Transmembrane helix</keyword>
<accession>A0A242A716</accession>
<feature type="transmembrane region" description="Helical" evidence="1">
    <location>
        <begin position="286"/>
        <end position="307"/>
    </location>
</feature>
<evidence type="ECO:0000313" key="2">
    <source>
        <dbReference type="EMBL" id="OTN76709.1"/>
    </source>
</evidence>
<name>A0A242A716_9ENTE</name>
<feature type="transmembrane region" description="Helical" evidence="1">
    <location>
        <begin position="319"/>
        <end position="340"/>
    </location>
</feature>
<dbReference type="STRING" id="1834191.A5886_001787"/>
<evidence type="ECO:0000256" key="1">
    <source>
        <dbReference type="SAM" id="Phobius"/>
    </source>
</evidence>
<dbReference type="AlphaFoldDB" id="A0A242A716"/>
<feature type="transmembrane region" description="Helical" evidence="1">
    <location>
        <begin position="373"/>
        <end position="395"/>
    </location>
</feature>